<keyword evidence="4" id="KW-0804">Transcription</keyword>
<dbReference type="InterPro" id="IPR005119">
    <property type="entry name" value="LysR_subst-bd"/>
</dbReference>
<evidence type="ECO:0000259" key="5">
    <source>
        <dbReference type="PROSITE" id="PS50931"/>
    </source>
</evidence>
<dbReference type="PROSITE" id="PS50931">
    <property type="entry name" value="HTH_LYSR"/>
    <property type="match status" value="1"/>
</dbReference>
<gene>
    <name evidence="6" type="ORF">SAMN06265380_11342</name>
</gene>
<dbReference type="InterPro" id="IPR058163">
    <property type="entry name" value="LysR-type_TF_proteobact-type"/>
</dbReference>
<name>A0A521EQW4_9RHOB</name>
<keyword evidence="3 6" id="KW-0238">DNA-binding</keyword>
<dbReference type="Gene3D" id="1.10.10.10">
    <property type="entry name" value="Winged helix-like DNA-binding domain superfamily/Winged helix DNA-binding domain"/>
    <property type="match status" value="1"/>
</dbReference>
<comment type="similarity">
    <text evidence="1">Belongs to the LysR transcriptional regulatory family.</text>
</comment>
<dbReference type="Proteomes" id="UP000319555">
    <property type="component" value="Unassembled WGS sequence"/>
</dbReference>
<dbReference type="InterPro" id="IPR036390">
    <property type="entry name" value="WH_DNA-bd_sf"/>
</dbReference>
<dbReference type="InterPro" id="IPR000847">
    <property type="entry name" value="LysR_HTH_N"/>
</dbReference>
<evidence type="ECO:0000256" key="2">
    <source>
        <dbReference type="ARBA" id="ARBA00023015"/>
    </source>
</evidence>
<dbReference type="SUPFAM" id="SSF46785">
    <property type="entry name" value="Winged helix' DNA-binding domain"/>
    <property type="match status" value="1"/>
</dbReference>
<organism evidence="6 7">
    <name type="scientific">Ruegeria faecimaris</name>
    <dbReference type="NCBI Taxonomy" id="686389"/>
    <lineage>
        <taxon>Bacteria</taxon>
        <taxon>Pseudomonadati</taxon>
        <taxon>Pseudomonadota</taxon>
        <taxon>Alphaproteobacteria</taxon>
        <taxon>Rhodobacterales</taxon>
        <taxon>Roseobacteraceae</taxon>
        <taxon>Ruegeria</taxon>
    </lineage>
</organism>
<reference evidence="6 7" key="1">
    <citation type="submission" date="2017-05" db="EMBL/GenBank/DDBJ databases">
        <authorList>
            <person name="Varghese N."/>
            <person name="Submissions S."/>
        </authorList>
    </citation>
    <scope>NUCLEOTIDE SEQUENCE [LARGE SCALE GENOMIC DNA]</scope>
    <source>
        <strain evidence="6 7">DSM 28009</strain>
    </source>
</reference>
<accession>A0A521EQW4</accession>
<dbReference type="PANTHER" id="PTHR30537:SF3">
    <property type="entry name" value="TRANSCRIPTIONAL REGULATORY PROTEIN"/>
    <property type="match status" value="1"/>
</dbReference>
<dbReference type="GO" id="GO:0006351">
    <property type="term" value="P:DNA-templated transcription"/>
    <property type="evidence" value="ECO:0007669"/>
    <property type="project" value="TreeGrafter"/>
</dbReference>
<evidence type="ECO:0000256" key="1">
    <source>
        <dbReference type="ARBA" id="ARBA00009437"/>
    </source>
</evidence>
<feature type="domain" description="HTH lysR-type" evidence="5">
    <location>
        <begin position="27"/>
        <end position="84"/>
    </location>
</feature>
<keyword evidence="2" id="KW-0805">Transcription regulation</keyword>
<keyword evidence="7" id="KW-1185">Reference proteome</keyword>
<dbReference type="InterPro" id="IPR036388">
    <property type="entry name" value="WH-like_DNA-bd_sf"/>
</dbReference>
<evidence type="ECO:0000256" key="4">
    <source>
        <dbReference type="ARBA" id="ARBA00023163"/>
    </source>
</evidence>
<evidence type="ECO:0000256" key="3">
    <source>
        <dbReference type="ARBA" id="ARBA00023125"/>
    </source>
</evidence>
<dbReference type="AlphaFoldDB" id="A0A521EQW4"/>
<dbReference type="GO" id="GO:0003700">
    <property type="term" value="F:DNA-binding transcription factor activity"/>
    <property type="evidence" value="ECO:0007669"/>
    <property type="project" value="InterPro"/>
</dbReference>
<proteinExistence type="inferred from homology"/>
<protein>
    <submittedName>
        <fullName evidence="6">DNA-binding transcriptional regulator, LysR family</fullName>
    </submittedName>
</protein>
<dbReference type="Gene3D" id="3.40.190.290">
    <property type="match status" value="1"/>
</dbReference>
<dbReference type="Pfam" id="PF00126">
    <property type="entry name" value="HTH_1"/>
    <property type="match status" value="1"/>
</dbReference>
<evidence type="ECO:0000313" key="7">
    <source>
        <dbReference type="Proteomes" id="UP000319555"/>
    </source>
</evidence>
<dbReference type="PANTHER" id="PTHR30537">
    <property type="entry name" value="HTH-TYPE TRANSCRIPTIONAL REGULATOR"/>
    <property type="match status" value="1"/>
</dbReference>
<dbReference type="EMBL" id="FXTE01000013">
    <property type="protein sequence ID" value="SMO86333.1"/>
    <property type="molecule type" value="Genomic_DNA"/>
</dbReference>
<dbReference type="Pfam" id="PF03466">
    <property type="entry name" value="LysR_substrate"/>
    <property type="match status" value="1"/>
</dbReference>
<evidence type="ECO:0000313" key="6">
    <source>
        <dbReference type="EMBL" id="SMO86333.1"/>
    </source>
</evidence>
<dbReference type="SUPFAM" id="SSF53850">
    <property type="entry name" value="Periplasmic binding protein-like II"/>
    <property type="match status" value="1"/>
</dbReference>
<dbReference type="GO" id="GO:0043565">
    <property type="term" value="F:sequence-specific DNA binding"/>
    <property type="evidence" value="ECO:0007669"/>
    <property type="project" value="TreeGrafter"/>
</dbReference>
<sequence length="317" mass="35381">MSVARANKTLVSQQGLLEFAQWKTAVDNWDEVRTAYQVARMGTVSGAAEVLGVHHATVIRHIDAIEARLAVKLFQRHARGYTPTEAGEDLLRVAQATEDQFNQLIGRMKGRGDDVSGELVVTSLSSLASLVVPVLAEFQRRHPELIVRYLTGDRLFRLEYGEAHVAIRAGSAPDQPDNVVQSFMKQEVGLYASTDYVALHGKPGSLDDFADHSFISTDDENSRAPFSRWLRQTVPAERITFRCTNNFCIREAVLSGAGIGFMPRWSAAGDPNLVEVIDPMPEWFGDLWLVTHVDLHRTTKVQAFLTYLKEQSKSWAK</sequence>